<evidence type="ECO:0000256" key="4">
    <source>
        <dbReference type="ARBA" id="ARBA00022729"/>
    </source>
</evidence>
<dbReference type="Gene3D" id="2.60.40.1180">
    <property type="entry name" value="Golgi alpha-mannosidase II"/>
    <property type="match status" value="1"/>
</dbReference>
<protein>
    <recommendedName>
        <fullName evidence="3">alpha-L-fucosidase</fullName>
        <ecNumber evidence="3">3.2.1.51</ecNumber>
    </recommendedName>
</protein>
<keyword evidence="5" id="KW-0378">Hydrolase</keyword>
<dbReference type="InterPro" id="IPR016286">
    <property type="entry name" value="FUC_metazoa-typ"/>
</dbReference>
<feature type="domain" description="Glycoside hydrolase family 29 N-terminal" evidence="8">
    <location>
        <begin position="15"/>
        <end position="395"/>
    </location>
</feature>
<comment type="similarity">
    <text evidence="2">Belongs to the glycosyl hydrolase 29 family.</text>
</comment>
<sequence>MKKIRIICLFILTALNMQLSAQNIEPTWEELCKDYQFPKWYMEARFGIWLHWGAQSQPEEGGGWYARHMYMQNVGGETFGKNAYPYHVKTYGHPSDVGFKEVIHSWKAEYLDADALISYFKKVGAKYFIILANHHDHFDNFNSTYQKWNSVNVGPKRDIVGEFEKATRKYHLPFAVSSHDDRFLNWWLPAFGADETGPKKGIPYDGNLTKADGKGKWWEGLDPADLYGLPPAKRTAEWLDSVKQNYVNRMKELVTNYKPDMLWFDGYGFPYGKYGKEVCRTYLYNSLKEHGKVTAIVAGKIADEPSVVKDIECGTANKISTTPWQSIITTGANWFYKKDREMVHNSRTVIEMLTDVISKNGNLVLNIELKPNGIIPPEDSAILEDLKQWLHINGEAVYASKPWKIYGDNLNSFLKQANNITNADLEAVKKQVNSEQFNQRTVKSNPYGHDEVRFTTCGNHLYIFVLNPAQSEISLSSLGLNNADVKKIKTMKLLGSSQKINFRQMRNNLMIDVPARRPTNYCAVFKVTFSS</sequence>
<feature type="chain" id="PRO_5032324342" description="alpha-L-fucosidase" evidence="7">
    <location>
        <begin position="22"/>
        <end position="531"/>
    </location>
</feature>
<dbReference type="InterPro" id="IPR017853">
    <property type="entry name" value="GH"/>
</dbReference>
<dbReference type="InterPro" id="IPR057739">
    <property type="entry name" value="Glyco_hydro_29_N"/>
</dbReference>
<dbReference type="EMBL" id="JABAHZ010000001">
    <property type="protein sequence ID" value="NLR78426.1"/>
    <property type="molecule type" value="Genomic_DNA"/>
</dbReference>
<dbReference type="InterPro" id="IPR000933">
    <property type="entry name" value="Glyco_hydro_29"/>
</dbReference>
<dbReference type="AlphaFoldDB" id="A0A847SM28"/>
<dbReference type="GO" id="GO:0005764">
    <property type="term" value="C:lysosome"/>
    <property type="evidence" value="ECO:0007669"/>
    <property type="project" value="TreeGrafter"/>
</dbReference>
<dbReference type="GO" id="GO:0006004">
    <property type="term" value="P:fucose metabolic process"/>
    <property type="evidence" value="ECO:0007669"/>
    <property type="project" value="InterPro"/>
</dbReference>
<reference evidence="9 10" key="1">
    <citation type="submission" date="2020-04" db="EMBL/GenBank/DDBJ databases">
        <authorList>
            <person name="Yin C."/>
        </authorList>
    </citation>
    <scope>NUCLEOTIDE SEQUENCE [LARGE SCALE GENOMIC DNA]</scope>
    <source>
        <strain evidence="9 10">Ak56</strain>
    </source>
</reference>
<dbReference type="SUPFAM" id="SSF51445">
    <property type="entry name" value="(Trans)glycosidases"/>
    <property type="match status" value="1"/>
</dbReference>
<evidence type="ECO:0000313" key="9">
    <source>
        <dbReference type="EMBL" id="NLR78426.1"/>
    </source>
</evidence>
<dbReference type="EC" id="3.2.1.51" evidence="3"/>
<feature type="signal peptide" evidence="7">
    <location>
        <begin position="1"/>
        <end position="21"/>
    </location>
</feature>
<organism evidence="9 10">
    <name type="scientific">Chitinophaga eiseniae</name>
    <dbReference type="NCBI Taxonomy" id="634771"/>
    <lineage>
        <taxon>Bacteria</taxon>
        <taxon>Pseudomonadati</taxon>
        <taxon>Bacteroidota</taxon>
        <taxon>Chitinophagia</taxon>
        <taxon>Chitinophagales</taxon>
        <taxon>Chitinophagaceae</taxon>
        <taxon>Chitinophaga</taxon>
    </lineage>
</organism>
<evidence type="ECO:0000256" key="7">
    <source>
        <dbReference type="SAM" id="SignalP"/>
    </source>
</evidence>
<keyword evidence="10" id="KW-1185">Reference proteome</keyword>
<evidence type="ECO:0000256" key="5">
    <source>
        <dbReference type="ARBA" id="ARBA00022801"/>
    </source>
</evidence>
<evidence type="ECO:0000259" key="8">
    <source>
        <dbReference type="Pfam" id="PF01120"/>
    </source>
</evidence>
<comment type="function">
    <text evidence="1">Alpha-L-fucosidase is responsible for hydrolyzing the alpha-1,6-linked fucose joined to the reducing-end N-acetylglucosamine of the carbohydrate moieties of glycoproteins.</text>
</comment>
<dbReference type="PANTHER" id="PTHR10030">
    <property type="entry name" value="ALPHA-L-FUCOSIDASE"/>
    <property type="match status" value="1"/>
</dbReference>
<dbReference type="RefSeq" id="WP_168737765.1">
    <property type="nucleotide sequence ID" value="NZ_JABAHZ010000001.1"/>
</dbReference>
<dbReference type="GO" id="GO:0016139">
    <property type="term" value="P:glycoside catabolic process"/>
    <property type="evidence" value="ECO:0007669"/>
    <property type="project" value="TreeGrafter"/>
</dbReference>
<name>A0A847SM28_9BACT</name>
<gene>
    <name evidence="9" type="ORF">HGH91_07305</name>
</gene>
<dbReference type="GO" id="GO:0004560">
    <property type="term" value="F:alpha-L-fucosidase activity"/>
    <property type="evidence" value="ECO:0007669"/>
    <property type="project" value="InterPro"/>
</dbReference>
<evidence type="ECO:0000313" key="10">
    <source>
        <dbReference type="Proteomes" id="UP000552864"/>
    </source>
</evidence>
<evidence type="ECO:0000256" key="1">
    <source>
        <dbReference type="ARBA" id="ARBA00004071"/>
    </source>
</evidence>
<dbReference type="Pfam" id="PF01120">
    <property type="entry name" value="Alpha_L_fucos"/>
    <property type="match status" value="1"/>
</dbReference>
<dbReference type="PANTHER" id="PTHR10030:SF37">
    <property type="entry name" value="ALPHA-L-FUCOSIDASE-RELATED"/>
    <property type="match status" value="1"/>
</dbReference>
<evidence type="ECO:0000256" key="2">
    <source>
        <dbReference type="ARBA" id="ARBA00007951"/>
    </source>
</evidence>
<comment type="caution">
    <text evidence="9">The sequence shown here is derived from an EMBL/GenBank/DDBJ whole genome shotgun (WGS) entry which is preliminary data.</text>
</comment>
<dbReference type="InterPro" id="IPR013780">
    <property type="entry name" value="Glyco_hydro_b"/>
</dbReference>
<dbReference type="PIRSF" id="PIRSF001092">
    <property type="entry name" value="Alpha-L-fucosidase"/>
    <property type="match status" value="1"/>
</dbReference>
<evidence type="ECO:0000256" key="3">
    <source>
        <dbReference type="ARBA" id="ARBA00012662"/>
    </source>
</evidence>
<keyword evidence="6" id="KW-0326">Glycosidase</keyword>
<dbReference type="Proteomes" id="UP000552864">
    <property type="component" value="Unassembled WGS sequence"/>
</dbReference>
<proteinExistence type="inferred from homology"/>
<dbReference type="Gene3D" id="3.20.20.80">
    <property type="entry name" value="Glycosidases"/>
    <property type="match status" value="1"/>
</dbReference>
<accession>A0A847SM28</accession>
<keyword evidence="4 7" id="KW-0732">Signal</keyword>
<evidence type="ECO:0000256" key="6">
    <source>
        <dbReference type="ARBA" id="ARBA00023295"/>
    </source>
</evidence>
<dbReference type="SMART" id="SM00812">
    <property type="entry name" value="Alpha_L_fucos"/>
    <property type="match status" value="1"/>
</dbReference>